<feature type="transmembrane region" description="Helical" evidence="1">
    <location>
        <begin position="127"/>
        <end position="149"/>
    </location>
</feature>
<dbReference type="GeneID" id="109584885"/>
<keyword evidence="4" id="KW-1185">Reference proteome</keyword>
<feature type="signal peptide" evidence="2">
    <location>
        <begin position="1"/>
        <end position="22"/>
    </location>
</feature>
<name>A0AAN0JHA4_AMPQE</name>
<keyword evidence="1" id="KW-1133">Transmembrane helix</keyword>
<keyword evidence="1" id="KW-0472">Membrane</keyword>
<keyword evidence="1" id="KW-0812">Transmembrane</keyword>
<proteinExistence type="predicted"/>
<evidence type="ECO:0000256" key="2">
    <source>
        <dbReference type="SAM" id="SignalP"/>
    </source>
</evidence>
<keyword evidence="2" id="KW-0732">Signal</keyword>
<dbReference type="EnsemblMetazoa" id="XM_020000785.1">
    <property type="protein sequence ID" value="XP_019856344.1"/>
    <property type="gene ID" value="LOC109584885"/>
</dbReference>
<dbReference type="KEGG" id="aqu:109584885"/>
<feature type="chain" id="PRO_5043016867" description="MARVEL domain-containing protein" evidence="2">
    <location>
        <begin position="23"/>
        <end position="167"/>
    </location>
</feature>
<evidence type="ECO:0000256" key="1">
    <source>
        <dbReference type="SAM" id="Phobius"/>
    </source>
</evidence>
<feature type="transmembrane region" description="Helical" evidence="1">
    <location>
        <begin position="87"/>
        <end position="107"/>
    </location>
</feature>
<evidence type="ECO:0008006" key="5">
    <source>
        <dbReference type="Google" id="ProtNLM"/>
    </source>
</evidence>
<reference evidence="4" key="1">
    <citation type="journal article" date="2010" name="Nature">
        <title>The Amphimedon queenslandica genome and the evolution of animal complexity.</title>
        <authorList>
            <person name="Srivastava M."/>
            <person name="Simakov O."/>
            <person name="Chapman J."/>
            <person name="Fahey B."/>
            <person name="Gauthier M.E."/>
            <person name="Mitros T."/>
            <person name="Richards G.S."/>
            <person name="Conaco C."/>
            <person name="Dacre M."/>
            <person name="Hellsten U."/>
            <person name="Larroux C."/>
            <person name="Putnam N.H."/>
            <person name="Stanke M."/>
            <person name="Adamska M."/>
            <person name="Darling A."/>
            <person name="Degnan S.M."/>
            <person name="Oakley T.H."/>
            <person name="Plachetzki D.C."/>
            <person name="Zhai Y."/>
            <person name="Adamski M."/>
            <person name="Calcino A."/>
            <person name="Cummins S.F."/>
            <person name="Goodstein D.M."/>
            <person name="Harris C."/>
            <person name="Jackson D.J."/>
            <person name="Leys S.P."/>
            <person name="Shu S."/>
            <person name="Woodcroft B.J."/>
            <person name="Vervoort M."/>
            <person name="Kosik K.S."/>
            <person name="Manning G."/>
            <person name="Degnan B.M."/>
            <person name="Rokhsar D.S."/>
        </authorList>
    </citation>
    <scope>NUCLEOTIDE SEQUENCE [LARGE SCALE GENOMIC DNA]</scope>
</reference>
<dbReference type="Proteomes" id="UP000007879">
    <property type="component" value="Unassembled WGS sequence"/>
</dbReference>
<sequence>MPSRQKLSIASFVILFVSLGAAATSLGLIQGTNCPQWSCDDEYENISIWQLSIASSIIATICLGLLTVIELISVLYQTNVKTLCAKILYSGLFSVSIFFLIIATASASYNVGYYGYGYNYDYGVELIAAAVCASVGALLTIIAFCIFNVKQTKSSDEYQNIIQRTEH</sequence>
<organism evidence="3 4">
    <name type="scientific">Amphimedon queenslandica</name>
    <name type="common">Sponge</name>
    <dbReference type="NCBI Taxonomy" id="400682"/>
    <lineage>
        <taxon>Eukaryota</taxon>
        <taxon>Metazoa</taxon>
        <taxon>Porifera</taxon>
        <taxon>Demospongiae</taxon>
        <taxon>Heteroscleromorpha</taxon>
        <taxon>Haplosclerida</taxon>
        <taxon>Niphatidae</taxon>
        <taxon>Amphimedon</taxon>
    </lineage>
</organism>
<reference evidence="3" key="2">
    <citation type="submission" date="2024-06" db="UniProtKB">
        <authorList>
            <consortium name="EnsemblMetazoa"/>
        </authorList>
    </citation>
    <scope>IDENTIFICATION</scope>
</reference>
<evidence type="ECO:0000313" key="3">
    <source>
        <dbReference type="EnsemblMetazoa" id="XP_019856344.1"/>
    </source>
</evidence>
<protein>
    <recommendedName>
        <fullName evidence="5">MARVEL domain-containing protein</fullName>
    </recommendedName>
</protein>
<accession>A0AAN0JHA4</accession>
<evidence type="ECO:0000313" key="4">
    <source>
        <dbReference type="Proteomes" id="UP000007879"/>
    </source>
</evidence>
<dbReference type="RefSeq" id="XP_019856344.1">
    <property type="nucleotide sequence ID" value="XM_020000785.1"/>
</dbReference>
<dbReference type="AlphaFoldDB" id="A0AAN0JHA4"/>
<feature type="transmembrane region" description="Helical" evidence="1">
    <location>
        <begin position="51"/>
        <end position="75"/>
    </location>
</feature>